<dbReference type="InterPro" id="IPR001633">
    <property type="entry name" value="EAL_dom"/>
</dbReference>
<dbReference type="PROSITE" id="PS50887">
    <property type="entry name" value="GGDEF"/>
    <property type="match status" value="1"/>
</dbReference>
<dbReference type="SMART" id="SM00267">
    <property type="entry name" value="GGDEF"/>
    <property type="match status" value="1"/>
</dbReference>
<keyword evidence="1" id="KW-0472">Membrane</keyword>
<dbReference type="Gene3D" id="3.20.20.450">
    <property type="entry name" value="EAL domain"/>
    <property type="match status" value="1"/>
</dbReference>
<dbReference type="InterPro" id="IPR000160">
    <property type="entry name" value="GGDEF_dom"/>
</dbReference>
<evidence type="ECO:0000256" key="1">
    <source>
        <dbReference type="SAM" id="Phobius"/>
    </source>
</evidence>
<dbReference type="SMART" id="SM00052">
    <property type="entry name" value="EAL"/>
    <property type="match status" value="1"/>
</dbReference>
<dbReference type="PROSITE" id="PS50885">
    <property type="entry name" value="HAMP"/>
    <property type="match status" value="1"/>
</dbReference>
<dbReference type="SUPFAM" id="SSF141868">
    <property type="entry name" value="EAL domain-like"/>
    <property type="match status" value="1"/>
</dbReference>
<comment type="caution">
    <text evidence="5">The sequence shown here is derived from an EMBL/GenBank/DDBJ whole genome shotgun (WGS) entry which is preliminary data.</text>
</comment>
<evidence type="ECO:0000259" key="3">
    <source>
        <dbReference type="PROSITE" id="PS50885"/>
    </source>
</evidence>
<sequence>MNIRLKLQLPLIAISATLLLAVGGLYYFWLPDVDEKATAQIEADTLKQMQVVAAAIAPPLANGNLALIDETLRQVHRRHPHWIELTLRNTDGIRLYPLFGLRSTEDSHHDYIHRVGEALAYRQSVHLTLPIAGTDDKRIGYLQVSVDNHELARVEQATILQAEAILVSLMLVMLFVGLLIQDSWVAKPIRLLVEATRRLSKGDYAITLPIASHDEIGQLAVSFNRMRDKVHRRETSLIEARTEAERLRDTYAALSALNGFIAERPTPSALFRRAGEIILQSLRPDFIWIARVDWERLRLRSEMIGPEPVEERARIEQAIAGIRMDASAESNIFQRLLLSAEVQCLPDIFKEPSLGAWWLLLQKHEINSLALAPIMLQNRVEAIVAVFSRGPQVCSEDKLKLFGELAERIGLSLEDYDNEQELQRHALYDPMTHLPNRTLFMGRLTDLRAKALVHRQSSPFAIGILDLMGLKAINDRLGHNSGDRVVDEAARRLEAFRQGDDLVARLSGDEFGLILYPRAGDPHWHATLSRLLTALGAPLNLPEGEIVNIQAHIGLAQCPGDGRHPESLLRRADLALHEAKLDESSSYRFFRPQLEEQMLSRHRVQREFLESIRACHLVLHYQPKMDVAACRVTGFEALIRWPLADGGYRPANEFIGLVEADGRLIRSLGRYVLEQALSQLTSWRNDGFDTTISINIGARHLLAPEFLQDLDEALDAHPESRHALKLEVTETAYLADLEKTGIRKIVLI</sequence>
<proteinExistence type="predicted"/>
<dbReference type="Pfam" id="PF00563">
    <property type="entry name" value="EAL"/>
    <property type="match status" value="1"/>
</dbReference>
<evidence type="ECO:0000259" key="4">
    <source>
        <dbReference type="PROSITE" id="PS50887"/>
    </source>
</evidence>
<gene>
    <name evidence="5" type="ORF">Thpro_020010</name>
</gene>
<reference evidence="5 6" key="1">
    <citation type="journal article" date="2014" name="Genome Announc.">
        <title>Draft Genome Sequence of the Iron-Oxidizing, Acidophilic, and Halotolerant 'Thiobacillus prosperus' Type Strain DSM 5130.</title>
        <authorList>
            <person name="Ossandon F.J."/>
            <person name="Cardenas J.P."/>
            <person name="Corbett M."/>
            <person name="Quatrini R."/>
            <person name="Holmes D.S."/>
            <person name="Watkin E."/>
        </authorList>
    </citation>
    <scope>NUCLEOTIDE SEQUENCE [LARGE SCALE GENOMIC DNA]</scope>
    <source>
        <strain evidence="5 6">DSM 5130</strain>
    </source>
</reference>
<dbReference type="InterPro" id="IPR052155">
    <property type="entry name" value="Biofilm_reg_signaling"/>
</dbReference>
<dbReference type="PANTHER" id="PTHR44757:SF2">
    <property type="entry name" value="BIOFILM ARCHITECTURE MAINTENANCE PROTEIN MBAA"/>
    <property type="match status" value="1"/>
</dbReference>
<dbReference type="AlphaFoldDB" id="A0A1A6C6V7"/>
<dbReference type="CDD" id="cd06225">
    <property type="entry name" value="HAMP"/>
    <property type="match status" value="1"/>
</dbReference>
<dbReference type="Proteomes" id="UP000029273">
    <property type="component" value="Unassembled WGS sequence"/>
</dbReference>
<keyword evidence="1" id="KW-0812">Transmembrane</keyword>
<evidence type="ECO:0000259" key="2">
    <source>
        <dbReference type="PROSITE" id="PS50883"/>
    </source>
</evidence>
<feature type="domain" description="GGDEF" evidence="4">
    <location>
        <begin position="458"/>
        <end position="592"/>
    </location>
</feature>
<dbReference type="Pfam" id="PF01590">
    <property type="entry name" value="GAF"/>
    <property type="match status" value="1"/>
</dbReference>
<evidence type="ECO:0000313" key="6">
    <source>
        <dbReference type="Proteomes" id="UP000029273"/>
    </source>
</evidence>
<feature type="transmembrane region" description="Helical" evidence="1">
    <location>
        <begin position="159"/>
        <end position="180"/>
    </location>
</feature>
<dbReference type="PROSITE" id="PS50883">
    <property type="entry name" value="EAL"/>
    <property type="match status" value="1"/>
</dbReference>
<feature type="domain" description="HAMP" evidence="3">
    <location>
        <begin position="183"/>
        <end position="235"/>
    </location>
</feature>
<keyword evidence="1" id="KW-1133">Transmembrane helix</keyword>
<dbReference type="Gene3D" id="3.30.450.40">
    <property type="match status" value="1"/>
</dbReference>
<dbReference type="InterPro" id="IPR029016">
    <property type="entry name" value="GAF-like_dom_sf"/>
</dbReference>
<dbReference type="InterPro" id="IPR035919">
    <property type="entry name" value="EAL_sf"/>
</dbReference>
<dbReference type="RefSeq" id="WP_065089038.1">
    <property type="nucleotide sequence ID" value="NZ_JQSG02000001.1"/>
</dbReference>
<dbReference type="CDD" id="cd01949">
    <property type="entry name" value="GGDEF"/>
    <property type="match status" value="1"/>
</dbReference>
<name>A0A1A6C6V7_9GAMM</name>
<dbReference type="EMBL" id="JQSG02000001">
    <property type="protein sequence ID" value="OBS10294.1"/>
    <property type="molecule type" value="Genomic_DNA"/>
</dbReference>
<dbReference type="Pfam" id="PF00990">
    <property type="entry name" value="GGDEF"/>
    <property type="match status" value="1"/>
</dbReference>
<dbReference type="Pfam" id="PF00672">
    <property type="entry name" value="HAMP"/>
    <property type="match status" value="1"/>
</dbReference>
<evidence type="ECO:0000313" key="5">
    <source>
        <dbReference type="EMBL" id="OBS10294.1"/>
    </source>
</evidence>
<feature type="transmembrane region" description="Helical" evidence="1">
    <location>
        <begin position="49"/>
        <end position="68"/>
    </location>
</feature>
<dbReference type="InterPro" id="IPR043128">
    <property type="entry name" value="Rev_trsase/Diguanyl_cyclase"/>
</dbReference>
<feature type="transmembrane region" description="Helical" evidence="1">
    <location>
        <begin position="7"/>
        <end position="29"/>
    </location>
</feature>
<protein>
    <submittedName>
        <fullName evidence="5">Diguanylate cyclase/phosphodiesterase (GGDEF &amp; EAL domains)</fullName>
    </submittedName>
</protein>
<dbReference type="CDD" id="cd01948">
    <property type="entry name" value="EAL"/>
    <property type="match status" value="1"/>
</dbReference>
<dbReference type="SUPFAM" id="SSF55073">
    <property type="entry name" value="Nucleotide cyclase"/>
    <property type="match status" value="1"/>
</dbReference>
<dbReference type="OrthoDB" id="5790209at2"/>
<feature type="domain" description="EAL" evidence="2">
    <location>
        <begin position="601"/>
        <end position="748"/>
    </location>
</feature>
<dbReference type="GO" id="GO:0016020">
    <property type="term" value="C:membrane"/>
    <property type="evidence" value="ECO:0007669"/>
    <property type="project" value="InterPro"/>
</dbReference>
<organism evidence="5 6">
    <name type="scientific">Acidihalobacter prosperus</name>
    <dbReference type="NCBI Taxonomy" id="160660"/>
    <lineage>
        <taxon>Bacteria</taxon>
        <taxon>Pseudomonadati</taxon>
        <taxon>Pseudomonadota</taxon>
        <taxon>Gammaproteobacteria</taxon>
        <taxon>Chromatiales</taxon>
        <taxon>Ectothiorhodospiraceae</taxon>
        <taxon>Acidihalobacter</taxon>
    </lineage>
</organism>
<dbReference type="GO" id="GO:0007165">
    <property type="term" value="P:signal transduction"/>
    <property type="evidence" value="ECO:0007669"/>
    <property type="project" value="InterPro"/>
</dbReference>
<keyword evidence="6" id="KW-1185">Reference proteome</keyword>
<dbReference type="SMART" id="SM00304">
    <property type="entry name" value="HAMP"/>
    <property type="match status" value="1"/>
</dbReference>
<dbReference type="InterPro" id="IPR003660">
    <property type="entry name" value="HAMP_dom"/>
</dbReference>
<dbReference type="Gene3D" id="6.10.340.10">
    <property type="match status" value="1"/>
</dbReference>
<dbReference type="PANTHER" id="PTHR44757">
    <property type="entry name" value="DIGUANYLATE CYCLASE DGCP"/>
    <property type="match status" value="1"/>
</dbReference>
<dbReference type="Gene3D" id="3.30.70.270">
    <property type="match status" value="1"/>
</dbReference>
<dbReference type="NCBIfam" id="TIGR00254">
    <property type="entry name" value="GGDEF"/>
    <property type="match status" value="1"/>
</dbReference>
<dbReference type="SUPFAM" id="SSF55781">
    <property type="entry name" value="GAF domain-like"/>
    <property type="match status" value="1"/>
</dbReference>
<accession>A0A1A6C6V7</accession>
<dbReference type="InterPro" id="IPR003018">
    <property type="entry name" value="GAF"/>
</dbReference>
<dbReference type="InterPro" id="IPR029787">
    <property type="entry name" value="Nucleotide_cyclase"/>
</dbReference>
<dbReference type="SUPFAM" id="SSF158472">
    <property type="entry name" value="HAMP domain-like"/>
    <property type="match status" value="1"/>
</dbReference>